<gene>
    <name evidence="1" type="ORF">HAPAU_37040</name>
</gene>
<accession>A0A151A9F0</accession>
<organism evidence="1 2">
    <name type="scientific">Halalkalicoccus paucihalophilus</name>
    <dbReference type="NCBI Taxonomy" id="1008153"/>
    <lineage>
        <taxon>Archaea</taxon>
        <taxon>Methanobacteriati</taxon>
        <taxon>Methanobacteriota</taxon>
        <taxon>Stenosarchaea group</taxon>
        <taxon>Halobacteria</taxon>
        <taxon>Halobacteriales</taxon>
        <taxon>Halococcaceae</taxon>
        <taxon>Halalkalicoccus</taxon>
    </lineage>
</organism>
<dbReference type="RefSeq" id="WP_157078543.1">
    <property type="nucleotide sequence ID" value="NZ_LTAZ01000015.1"/>
</dbReference>
<evidence type="ECO:0000313" key="2">
    <source>
        <dbReference type="Proteomes" id="UP000075321"/>
    </source>
</evidence>
<dbReference type="Proteomes" id="UP000075321">
    <property type="component" value="Unassembled WGS sequence"/>
</dbReference>
<dbReference type="EMBL" id="LTAZ01000015">
    <property type="protein sequence ID" value="KYH24233.1"/>
    <property type="molecule type" value="Genomic_DNA"/>
</dbReference>
<comment type="caution">
    <text evidence="1">The sequence shown here is derived from an EMBL/GenBank/DDBJ whole genome shotgun (WGS) entry which is preliminary data.</text>
</comment>
<dbReference type="PATRIC" id="fig|1008153.3.peg.3938"/>
<evidence type="ECO:0000313" key="1">
    <source>
        <dbReference type="EMBL" id="KYH24233.1"/>
    </source>
</evidence>
<protein>
    <submittedName>
        <fullName evidence="1">Uncharacterized protein</fullName>
    </submittedName>
</protein>
<dbReference type="AlphaFoldDB" id="A0A151A9F0"/>
<keyword evidence="2" id="KW-1185">Reference proteome</keyword>
<sequence length="126" mass="13991">MSDQVDNGTAIDSTDSCQEWCAEYRGHIQQTAQCSFYSSATKQLNQQSVNTAHESDHVDEIKRHCIRRIGSWGNDFRCLLLALTVLKLTNPSYEPGIDTTLVAVVSIFFAVMGKKFEKPDTGSTNA</sequence>
<proteinExistence type="predicted"/>
<name>A0A151A9F0_9EURY</name>
<reference evidence="1 2" key="1">
    <citation type="submission" date="2016-02" db="EMBL/GenBank/DDBJ databases">
        <title>Genome sequence of Halalkalicoccus paucihalophilus DSM 24557.</title>
        <authorList>
            <person name="Poehlein A."/>
            <person name="Daniel R."/>
        </authorList>
    </citation>
    <scope>NUCLEOTIDE SEQUENCE [LARGE SCALE GENOMIC DNA]</scope>
    <source>
        <strain evidence="1 2">DSM 24557</strain>
    </source>
</reference>